<accession>A0A8H5FJ60</accession>
<dbReference type="EMBL" id="JAACJK010000009">
    <property type="protein sequence ID" value="KAF5339130.1"/>
    <property type="molecule type" value="Genomic_DNA"/>
</dbReference>
<organism evidence="1 2">
    <name type="scientific">Ephemerocybe angulata</name>
    <dbReference type="NCBI Taxonomy" id="980116"/>
    <lineage>
        <taxon>Eukaryota</taxon>
        <taxon>Fungi</taxon>
        <taxon>Dikarya</taxon>
        <taxon>Basidiomycota</taxon>
        <taxon>Agaricomycotina</taxon>
        <taxon>Agaricomycetes</taxon>
        <taxon>Agaricomycetidae</taxon>
        <taxon>Agaricales</taxon>
        <taxon>Agaricineae</taxon>
        <taxon>Psathyrellaceae</taxon>
        <taxon>Ephemerocybe</taxon>
    </lineage>
</organism>
<dbReference type="OrthoDB" id="3073426at2759"/>
<dbReference type="Proteomes" id="UP000541558">
    <property type="component" value="Unassembled WGS sequence"/>
</dbReference>
<evidence type="ECO:0000313" key="2">
    <source>
        <dbReference type="Proteomes" id="UP000541558"/>
    </source>
</evidence>
<reference evidence="1 2" key="1">
    <citation type="journal article" date="2020" name="ISME J.">
        <title>Uncovering the hidden diversity of litter-decomposition mechanisms in mushroom-forming fungi.</title>
        <authorList>
            <person name="Floudas D."/>
            <person name="Bentzer J."/>
            <person name="Ahren D."/>
            <person name="Johansson T."/>
            <person name="Persson P."/>
            <person name="Tunlid A."/>
        </authorList>
    </citation>
    <scope>NUCLEOTIDE SEQUENCE [LARGE SCALE GENOMIC DNA]</scope>
    <source>
        <strain evidence="1 2">CBS 175.51</strain>
    </source>
</reference>
<sequence length="188" mass="20614">MDFPEEIYAEILSYIRAPAHHPRSLQGLQVGLTCRDLYKQFYPAIASYQLNALAEAIASRRLTINILHPSKARSTTSDKEFFVGKEPEHLQERLEALFLPALPNNGQSQHGGGHASGLALPAELDTNDLFPFDFQVTYFCAPSDDAEGCGVYTAGSPENGRSRVFGAFACICGSHFQLPIPEEGGKRN</sequence>
<gene>
    <name evidence="1" type="ORF">D9611_011117</name>
</gene>
<keyword evidence="2" id="KW-1185">Reference proteome</keyword>
<protein>
    <submittedName>
        <fullName evidence="1">Uncharacterized protein</fullName>
    </submittedName>
</protein>
<dbReference type="AlphaFoldDB" id="A0A8H5FJ60"/>
<name>A0A8H5FJ60_9AGAR</name>
<evidence type="ECO:0000313" key="1">
    <source>
        <dbReference type="EMBL" id="KAF5339130.1"/>
    </source>
</evidence>
<comment type="caution">
    <text evidence="1">The sequence shown here is derived from an EMBL/GenBank/DDBJ whole genome shotgun (WGS) entry which is preliminary data.</text>
</comment>
<proteinExistence type="predicted"/>